<gene>
    <name evidence="1" type="ORF">JF922_09110</name>
</gene>
<dbReference type="EMBL" id="JAEKNR010000100">
    <property type="protein sequence ID" value="MBJ7598228.1"/>
    <property type="molecule type" value="Genomic_DNA"/>
</dbReference>
<evidence type="ECO:0000313" key="2">
    <source>
        <dbReference type="Proteomes" id="UP000612893"/>
    </source>
</evidence>
<dbReference type="RefSeq" id="WP_338201058.1">
    <property type="nucleotide sequence ID" value="NZ_JAEKNR010000100.1"/>
</dbReference>
<proteinExistence type="predicted"/>
<keyword evidence="2" id="KW-1185">Reference proteome</keyword>
<protein>
    <submittedName>
        <fullName evidence="1">Uncharacterized protein</fullName>
    </submittedName>
</protein>
<organism evidence="1 2">
    <name type="scientific">Candidatus Nephthysia bennettiae</name>
    <dbReference type="NCBI Taxonomy" id="3127016"/>
    <lineage>
        <taxon>Bacteria</taxon>
        <taxon>Bacillati</taxon>
        <taxon>Candidatus Dormiibacterota</taxon>
        <taxon>Candidatus Dormibacteria</taxon>
        <taxon>Candidatus Dormibacterales</taxon>
        <taxon>Candidatus Dormibacteraceae</taxon>
        <taxon>Candidatus Nephthysia</taxon>
    </lineage>
</organism>
<name>A0A934K7S3_9BACT</name>
<evidence type="ECO:0000313" key="1">
    <source>
        <dbReference type="EMBL" id="MBJ7598228.1"/>
    </source>
</evidence>
<dbReference type="Proteomes" id="UP000612893">
    <property type="component" value="Unassembled WGS sequence"/>
</dbReference>
<sequence>MQIVQLPVPPARTAPLPEIRHLSQVLFETAGLLAESLDSGDARFKDEVIDLAVRSLRVAGTVIERRVESQPEQRHTV</sequence>
<dbReference type="AlphaFoldDB" id="A0A934K7S3"/>
<comment type="caution">
    <text evidence="1">The sequence shown here is derived from an EMBL/GenBank/DDBJ whole genome shotgun (WGS) entry which is preliminary data.</text>
</comment>
<reference evidence="1" key="1">
    <citation type="submission" date="2020-10" db="EMBL/GenBank/DDBJ databases">
        <title>Ca. Dormibacterota MAGs.</title>
        <authorList>
            <person name="Montgomery K."/>
        </authorList>
    </citation>
    <scope>NUCLEOTIDE SEQUENCE [LARGE SCALE GENOMIC DNA]</scope>
    <source>
        <strain evidence="1">SC8812_S17_10</strain>
    </source>
</reference>
<accession>A0A934K7S3</accession>